<evidence type="ECO:0000256" key="1">
    <source>
        <dbReference type="SAM" id="MobiDB-lite"/>
    </source>
</evidence>
<proteinExistence type="predicted"/>
<keyword evidence="5" id="KW-1185">Reference proteome</keyword>
<sequence length="480" mass="52035">MSPEELAELVAKLRVIGTDQQNVEVKSGVGKSIKETLSAFSNADGGTIIVGLSEETNFSPVQNFNHSQASDKLETFCQQITPVIVPDIKLIPFEGTVLLVAIVKSLPATDKPAFITDKGRYRGSYIRLGDGDVMLSEYEVSKMLEEKTPPTWDQQPVAAATLEDLDEQLLNSFLELHRGRRPKTFADGEDAALKRLKITGGNHPTMASLLTMGIYPQEFFPRLTLNFAAFPGTEKGTITTGVRLLDSATITGTIPELISAGVDKVANNMRTAGFIDNKFRTNIPDYPLIAVREALVNALMHRDYAPAALGSPVHINMFVDRLEISNPGGLYGGVTVNNLGKPGVSSTRNQLLATFLEDIPLEGGGTVAENRGTGIPTINKALADALMPTPEIINRLDSFTIVFHKRRVAPTESYGTAFQQVLAILNTKASASSAELSAETGLSRTAIQRALNQALAQGLIEQTEPARSPKQRYRVLPRDH</sequence>
<dbReference type="RefSeq" id="WP_075732620.1">
    <property type="nucleotide sequence ID" value="NZ_CP009249.1"/>
</dbReference>
<feature type="compositionally biased region" description="Basic residues" evidence="1">
    <location>
        <begin position="469"/>
        <end position="480"/>
    </location>
</feature>
<dbReference type="Pfam" id="PF12802">
    <property type="entry name" value="MarR_2"/>
    <property type="match status" value="1"/>
</dbReference>
<evidence type="ECO:0000259" key="3">
    <source>
        <dbReference type="Pfam" id="PF12802"/>
    </source>
</evidence>
<dbReference type="KEGG" id="cpho:CPHO_01535"/>
<dbReference type="Gene3D" id="3.30.950.30">
    <property type="entry name" value="Schlafen, AAA domain"/>
    <property type="match status" value="1"/>
</dbReference>
<organism evidence="4 5">
    <name type="scientific">Corynebacterium phocae</name>
    <dbReference type="NCBI Taxonomy" id="161895"/>
    <lineage>
        <taxon>Bacteria</taxon>
        <taxon>Bacillati</taxon>
        <taxon>Actinomycetota</taxon>
        <taxon>Actinomycetes</taxon>
        <taxon>Mycobacteriales</taxon>
        <taxon>Corynebacteriaceae</taxon>
        <taxon>Corynebacterium</taxon>
    </lineage>
</organism>
<reference evidence="4 5" key="1">
    <citation type="submission" date="2014-08" db="EMBL/GenBank/DDBJ databases">
        <title>Complete genome sequence of Corynebacterium phocae M408/89/1(T)(=DSM 44612(T)), isolated from the common seal (Phoca vitulina).</title>
        <authorList>
            <person name="Ruckert C."/>
            <person name="Albersmeier A."/>
            <person name="Winkler A."/>
            <person name="Kalinowski J."/>
        </authorList>
    </citation>
    <scope>NUCLEOTIDE SEQUENCE [LARGE SCALE GENOMIC DNA]</scope>
    <source>
        <strain evidence="4 5">M408/89/1</strain>
    </source>
</reference>
<feature type="region of interest" description="Disordered" evidence="1">
    <location>
        <begin position="461"/>
        <end position="480"/>
    </location>
</feature>
<dbReference type="PANTHER" id="PTHR30595">
    <property type="entry name" value="GLPR-RELATED TRANSCRIPTIONAL REPRESSOR"/>
    <property type="match status" value="1"/>
</dbReference>
<protein>
    <submittedName>
        <fullName evidence="4">DNA-binding protein</fullName>
    </submittedName>
</protein>
<evidence type="ECO:0000313" key="4">
    <source>
        <dbReference type="EMBL" id="APT91810.1"/>
    </source>
</evidence>
<dbReference type="InterPro" id="IPR038461">
    <property type="entry name" value="Schlafen_AlbA_2_dom_sf"/>
</dbReference>
<keyword evidence="4" id="KW-0238">DNA-binding</keyword>
<dbReference type="Pfam" id="PF13749">
    <property type="entry name" value="HATPase_c_4"/>
    <property type="match status" value="1"/>
</dbReference>
<dbReference type="InterPro" id="IPR007421">
    <property type="entry name" value="Schlafen_AlbA_2_dom"/>
</dbReference>
<gene>
    <name evidence="4" type="ORF">CPHO_01535</name>
</gene>
<evidence type="ECO:0000259" key="2">
    <source>
        <dbReference type="Pfam" id="PF04326"/>
    </source>
</evidence>
<feature type="domain" description="HTH marR-type" evidence="3">
    <location>
        <begin position="418"/>
        <end position="466"/>
    </location>
</feature>
<dbReference type="InterPro" id="IPR036388">
    <property type="entry name" value="WH-like_DNA-bd_sf"/>
</dbReference>
<dbReference type="InterPro" id="IPR038475">
    <property type="entry name" value="RecG_C_sf"/>
</dbReference>
<dbReference type="Gene3D" id="1.10.10.10">
    <property type="entry name" value="Winged helix-like DNA-binding domain superfamily/Winged helix DNA-binding domain"/>
    <property type="match status" value="1"/>
</dbReference>
<dbReference type="STRING" id="161895.CPHO_01535"/>
<dbReference type="AlphaFoldDB" id="A0A1L7D137"/>
<dbReference type="Gene3D" id="3.30.565.60">
    <property type="match status" value="1"/>
</dbReference>
<dbReference type="Pfam" id="PF04326">
    <property type="entry name" value="SLFN_AlbA_2"/>
    <property type="match status" value="1"/>
</dbReference>
<accession>A0A1L7D137</accession>
<feature type="domain" description="Schlafen AlbA-2" evidence="2">
    <location>
        <begin position="20"/>
        <end position="132"/>
    </location>
</feature>
<dbReference type="InterPro" id="IPR036390">
    <property type="entry name" value="WH_DNA-bd_sf"/>
</dbReference>
<dbReference type="SUPFAM" id="SSF46785">
    <property type="entry name" value="Winged helix' DNA-binding domain"/>
    <property type="match status" value="1"/>
</dbReference>
<dbReference type="PANTHER" id="PTHR30595:SF6">
    <property type="entry name" value="SCHLAFEN ALBA-2 DOMAIN-CONTAINING PROTEIN"/>
    <property type="match status" value="1"/>
</dbReference>
<dbReference type="OrthoDB" id="9805115at2"/>
<dbReference type="Proteomes" id="UP000185491">
    <property type="component" value="Chromosome"/>
</dbReference>
<dbReference type="GO" id="GO:0003677">
    <property type="term" value="F:DNA binding"/>
    <property type="evidence" value="ECO:0007669"/>
    <property type="project" value="UniProtKB-KW"/>
</dbReference>
<evidence type="ECO:0000313" key="5">
    <source>
        <dbReference type="Proteomes" id="UP000185491"/>
    </source>
</evidence>
<dbReference type="EMBL" id="CP009249">
    <property type="protein sequence ID" value="APT91810.1"/>
    <property type="molecule type" value="Genomic_DNA"/>
</dbReference>
<name>A0A1L7D137_9CORY</name>
<dbReference type="GO" id="GO:0003700">
    <property type="term" value="F:DNA-binding transcription factor activity"/>
    <property type="evidence" value="ECO:0007669"/>
    <property type="project" value="InterPro"/>
</dbReference>
<dbReference type="InterPro" id="IPR000835">
    <property type="entry name" value="HTH_MarR-typ"/>
</dbReference>